<keyword evidence="3 9" id="KW-0812">Transmembrane</keyword>
<evidence type="ECO:0000256" key="7">
    <source>
        <dbReference type="ARBA" id="ARBA00023180"/>
    </source>
</evidence>
<feature type="signal peptide" evidence="10">
    <location>
        <begin position="1"/>
        <end position="28"/>
    </location>
</feature>
<evidence type="ECO:0000313" key="12">
    <source>
        <dbReference type="Proteomes" id="UP001378592"/>
    </source>
</evidence>
<dbReference type="PROSITE" id="PS51257">
    <property type="entry name" value="PROKAR_LIPOPROTEIN"/>
    <property type="match status" value="1"/>
</dbReference>
<dbReference type="Pfam" id="PF17064">
    <property type="entry name" value="QVR"/>
    <property type="match status" value="1"/>
</dbReference>
<gene>
    <name evidence="11" type="ORF">R5R35_005159</name>
</gene>
<organism evidence="11 12">
    <name type="scientific">Gryllus longicercus</name>
    <dbReference type="NCBI Taxonomy" id="2509291"/>
    <lineage>
        <taxon>Eukaryota</taxon>
        <taxon>Metazoa</taxon>
        <taxon>Ecdysozoa</taxon>
        <taxon>Arthropoda</taxon>
        <taxon>Hexapoda</taxon>
        <taxon>Insecta</taxon>
        <taxon>Pterygota</taxon>
        <taxon>Neoptera</taxon>
        <taxon>Polyneoptera</taxon>
        <taxon>Orthoptera</taxon>
        <taxon>Ensifera</taxon>
        <taxon>Gryllidea</taxon>
        <taxon>Grylloidea</taxon>
        <taxon>Gryllidae</taxon>
        <taxon>Gryllinae</taxon>
        <taxon>Gryllus</taxon>
    </lineage>
</organism>
<sequence length="197" mass="22210">MNNMMRLHKFIYLCLISFLAVFCGTASGISCYQCLSTDHENPFQCNEFMTDADITPQSCDNIYNAQYCVKHTGRYEAQSLECYQCSTPFDIRCSDLLIHDETLHPTNCNDIYGAEYCIKTTGIFGGGLGTKRFCSPLDLGNYCNYIQQPGDELEYRSCVYTCSTDGCNPASVSEPKFFLLFVTISLVVTNIALPWLR</sequence>
<evidence type="ECO:0000256" key="3">
    <source>
        <dbReference type="ARBA" id="ARBA00022692"/>
    </source>
</evidence>
<comment type="subcellular location">
    <subcellularLocation>
        <location evidence="1">Membrane</location>
        <topology evidence="1">Lipid-anchor</topology>
        <topology evidence="1">GPI-anchor</topology>
    </subcellularLocation>
</comment>
<dbReference type="GO" id="GO:0098552">
    <property type="term" value="C:side of membrane"/>
    <property type="evidence" value="ECO:0007669"/>
    <property type="project" value="UniProtKB-KW"/>
</dbReference>
<protein>
    <recommendedName>
        <fullName evidence="13">Protein quiver</fullName>
    </recommendedName>
</protein>
<proteinExistence type="predicted"/>
<feature type="transmembrane region" description="Helical" evidence="9">
    <location>
        <begin position="177"/>
        <end position="196"/>
    </location>
</feature>
<name>A0AAN9VBC6_9ORTH</name>
<dbReference type="GO" id="GO:0030431">
    <property type="term" value="P:sleep"/>
    <property type="evidence" value="ECO:0007669"/>
    <property type="project" value="InterPro"/>
</dbReference>
<dbReference type="PANTHER" id="PTHR33562:SF18">
    <property type="entry name" value="BOUDIN-RELATED"/>
    <property type="match status" value="1"/>
</dbReference>
<dbReference type="Proteomes" id="UP001378592">
    <property type="component" value="Unassembled WGS sequence"/>
</dbReference>
<dbReference type="AlphaFoldDB" id="A0AAN9VBC6"/>
<evidence type="ECO:0000256" key="9">
    <source>
        <dbReference type="SAM" id="Phobius"/>
    </source>
</evidence>
<dbReference type="CDD" id="cd23590">
    <property type="entry name" value="TFP_LU_ECD_Bou"/>
    <property type="match status" value="1"/>
</dbReference>
<keyword evidence="6 9" id="KW-0472">Membrane</keyword>
<dbReference type="GO" id="GO:0032222">
    <property type="term" value="P:regulation of synaptic transmission, cholinergic"/>
    <property type="evidence" value="ECO:0007669"/>
    <property type="project" value="InterPro"/>
</dbReference>
<feature type="chain" id="PRO_5043051810" description="Protein quiver" evidence="10">
    <location>
        <begin position="29"/>
        <end position="197"/>
    </location>
</feature>
<keyword evidence="2" id="KW-0336">GPI-anchor</keyword>
<dbReference type="PANTHER" id="PTHR33562">
    <property type="entry name" value="ATILLA, ISOFORM B-RELATED-RELATED"/>
    <property type="match status" value="1"/>
</dbReference>
<evidence type="ECO:0000256" key="6">
    <source>
        <dbReference type="ARBA" id="ARBA00023136"/>
    </source>
</evidence>
<evidence type="ECO:0000256" key="8">
    <source>
        <dbReference type="ARBA" id="ARBA00023288"/>
    </source>
</evidence>
<accession>A0AAN9VBC6</accession>
<keyword evidence="7" id="KW-0325">Glycoprotein</keyword>
<dbReference type="InterPro" id="IPR050975">
    <property type="entry name" value="Sleep_regulator"/>
</dbReference>
<dbReference type="InterPro" id="IPR045860">
    <property type="entry name" value="Snake_toxin-like_sf"/>
</dbReference>
<comment type="caution">
    <text evidence="11">The sequence shown here is derived from an EMBL/GenBank/DDBJ whole genome shotgun (WGS) entry which is preliminary data.</text>
</comment>
<evidence type="ECO:0000256" key="10">
    <source>
        <dbReference type="SAM" id="SignalP"/>
    </source>
</evidence>
<keyword evidence="4 10" id="KW-0732">Signal</keyword>
<evidence type="ECO:0000256" key="5">
    <source>
        <dbReference type="ARBA" id="ARBA00022989"/>
    </source>
</evidence>
<dbReference type="EMBL" id="JAZDUA010000489">
    <property type="protein sequence ID" value="KAK7791894.1"/>
    <property type="molecule type" value="Genomic_DNA"/>
</dbReference>
<keyword evidence="8" id="KW-0449">Lipoprotein</keyword>
<keyword evidence="12" id="KW-1185">Reference proteome</keyword>
<keyword evidence="5 9" id="KW-1133">Transmembrane helix</keyword>
<evidence type="ECO:0000313" key="11">
    <source>
        <dbReference type="EMBL" id="KAK7791894.1"/>
    </source>
</evidence>
<evidence type="ECO:0008006" key="13">
    <source>
        <dbReference type="Google" id="ProtNLM"/>
    </source>
</evidence>
<dbReference type="SUPFAM" id="SSF57302">
    <property type="entry name" value="Snake toxin-like"/>
    <property type="match status" value="1"/>
</dbReference>
<evidence type="ECO:0000256" key="2">
    <source>
        <dbReference type="ARBA" id="ARBA00022622"/>
    </source>
</evidence>
<evidence type="ECO:0000256" key="1">
    <source>
        <dbReference type="ARBA" id="ARBA00004589"/>
    </source>
</evidence>
<evidence type="ECO:0000256" key="4">
    <source>
        <dbReference type="ARBA" id="ARBA00022729"/>
    </source>
</evidence>
<dbReference type="InterPro" id="IPR031424">
    <property type="entry name" value="QVR-like"/>
</dbReference>
<reference evidence="11 12" key="1">
    <citation type="submission" date="2024-03" db="EMBL/GenBank/DDBJ databases">
        <title>The genome assembly and annotation of the cricket Gryllus longicercus Weissman &amp; Gray.</title>
        <authorList>
            <person name="Szrajer S."/>
            <person name="Gray D."/>
            <person name="Ylla G."/>
        </authorList>
    </citation>
    <scope>NUCLEOTIDE SEQUENCE [LARGE SCALE GENOMIC DNA]</scope>
    <source>
        <strain evidence="11">DAG 2021-001</strain>
        <tissue evidence="11">Whole body minus gut</tissue>
    </source>
</reference>